<organism evidence="2 3">
    <name type="scientific">Stenotrophomonas panacihumi</name>
    <dbReference type="NCBI Taxonomy" id="676599"/>
    <lineage>
        <taxon>Bacteria</taxon>
        <taxon>Pseudomonadati</taxon>
        <taxon>Pseudomonadota</taxon>
        <taxon>Gammaproteobacteria</taxon>
        <taxon>Lysobacterales</taxon>
        <taxon>Lysobacteraceae</taxon>
        <taxon>Stenotrophomonas</taxon>
    </lineage>
</organism>
<protein>
    <recommendedName>
        <fullName evidence="4">Transmembrane protein</fullName>
    </recommendedName>
</protein>
<evidence type="ECO:0008006" key="4">
    <source>
        <dbReference type="Google" id="ProtNLM"/>
    </source>
</evidence>
<sequence length="389" mass="42669">MAGDNFSLMRGGPTHRLLDRLRLIGPGTHSAVWLCVVLVALTFVPLAMYCALDGTLWRSGDGVPLLRDYAVLSRFLLALPVLVLLAPRSDEILRQAARQFAHASLVAPSRQVAVRQELAKVRALRDARTPELICLLVALAASAIYGPTLGDRLPGVASWSVDAQGRLTQAALWLHYVSTPLFRFVVLVWLWRLLLWTCLLWKLARLRLDLHASHPDGAAGLGFLGLAQERFAVLSLANGFVLCGAFANHMLYLGESMFTLRYLIAGYVIGASALVLAPLLLLAPTMVRVKRHALLRYDALGNRAVRTFDRRWPRGLPAGDTRELLDAPDSSALCDFTGVYGTIKNLPALPIGRWSVVRIFLYAAAPLAPLLLLVFSVDELAERLFGLLA</sequence>
<gene>
    <name evidence="2" type="ORF">ARC20_17150</name>
</gene>
<evidence type="ECO:0000256" key="1">
    <source>
        <dbReference type="SAM" id="Phobius"/>
    </source>
</evidence>
<dbReference type="RefSeq" id="WP_057642682.1">
    <property type="nucleotide sequence ID" value="NZ_LLXU01000005.1"/>
</dbReference>
<feature type="transmembrane region" description="Helical" evidence="1">
    <location>
        <begin position="359"/>
        <end position="377"/>
    </location>
</feature>
<keyword evidence="3" id="KW-1185">Reference proteome</keyword>
<reference evidence="2 3" key="1">
    <citation type="submission" date="2015-10" db="EMBL/GenBank/DDBJ databases">
        <title>Genome sequencing and analysis of members of genus Stenotrophomonas.</title>
        <authorList>
            <person name="Patil P.P."/>
            <person name="Midha S."/>
            <person name="Patil P.B."/>
        </authorList>
    </citation>
    <scope>NUCLEOTIDE SEQUENCE [LARGE SCALE GENOMIC DNA]</scope>
    <source>
        <strain evidence="2 3">JCM 16536</strain>
    </source>
</reference>
<dbReference type="AlphaFoldDB" id="A0A0R0B4Z2"/>
<feature type="transmembrane region" description="Helical" evidence="1">
    <location>
        <begin position="264"/>
        <end position="287"/>
    </location>
</feature>
<feature type="transmembrane region" description="Helical" evidence="1">
    <location>
        <begin position="30"/>
        <end position="49"/>
    </location>
</feature>
<keyword evidence="1" id="KW-1133">Transmembrane helix</keyword>
<dbReference type="STRING" id="676599.ARC20_17150"/>
<feature type="transmembrane region" description="Helical" evidence="1">
    <location>
        <begin position="181"/>
        <end position="201"/>
    </location>
</feature>
<dbReference type="OrthoDB" id="5493434at2"/>
<dbReference type="Proteomes" id="UP000051802">
    <property type="component" value="Unassembled WGS sequence"/>
</dbReference>
<evidence type="ECO:0000313" key="3">
    <source>
        <dbReference type="Proteomes" id="UP000051802"/>
    </source>
</evidence>
<feature type="transmembrane region" description="Helical" evidence="1">
    <location>
        <begin position="231"/>
        <end position="252"/>
    </location>
</feature>
<dbReference type="EMBL" id="LLXU01000005">
    <property type="protein sequence ID" value="KRG48974.1"/>
    <property type="molecule type" value="Genomic_DNA"/>
</dbReference>
<evidence type="ECO:0000313" key="2">
    <source>
        <dbReference type="EMBL" id="KRG48974.1"/>
    </source>
</evidence>
<accession>A0A0R0B4Z2</accession>
<feature type="transmembrane region" description="Helical" evidence="1">
    <location>
        <begin position="69"/>
        <end position="86"/>
    </location>
</feature>
<name>A0A0R0B4Z2_9GAMM</name>
<proteinExistence type="predicted"/>
<keyword evidence="1" id="KW-0472">Membrane</keyword>
<keyword evidence="1" id="KW-0812">Transmembrane</keyword>
<comment type="caution">
    <text evidence="2">The sequence shown here is derived from an EMBL/GenBank/DDBJ whole genome shotgun (WGS) entry which is preliminary data.</text>
</comment>
<feature type="transmembrane region" description="Helical" evidence="1">
    <location>
        <begin position="132"/>
        <end position="150"/>
    </location>
</feature>